<evidence type="ECO:0000313" key="1">
    <source>
        <dbReference type="EMBL" id="CAD7463250.1"/>
    </source>
</evidence>
<protein>
    <submittedName>
        <fullName evidence="1">Uncharacterized protein</fullName>
    </submittedName>
</protein>
<reference evidence="1" key="1">
    <citation type="submission" date="2020-11" db="EMBL/GenBank/DDBJ databases">
        <authorList>
            <person name="Tran Van P."/>
        </authorList>
    </citation>
    <scope>NUCLEOTIDE SEQUENCE</scope>
</reference>
<proteinExistence type="predicted"/>
<organism evidence="1">
    <name type="scientific">Timema tahoe</name>
    <dbReference type="NCBI Taxonomy" id="61484"/>
    <lineage>
        <taxon>Eukaryota</taxon>
        <taxon>Metazoa</taxon>
        <taxon>Ecdysozoa</taxon>
        <taxon>Arthropoda</taxon>
        <taxon>Hexapoda</taxon>
        <taxon>Insecta</taxon>
        <taxon>Pterygota</taxon>
        <taxon>Neoptera</taxon>
        <taxon>Polyneoptera</taxon>
        <taxon>Phasmatodea</taxon>
        <taxon>Timematodea</taxon>
        <taxon>Timematoidea</taxon>
        <taxon>Timematidae</taxon>
        <taxon>Timema</taxon>
    </lineage>
</organism>
<name>A0A7R9IRJ4_9NEOP</name>
<dbReference type="EMBL" id="OE007580">
    <property type="protein sequence ID" value="CAD7463250.1"/>
    <property type="molecule type" value="Genomic_DNA"/>
</dbReference>
<gene>
    <name evidence="1" type="ORF">TTEB3V08_LOCUS11136</name>
</gene>
<sequence>MKSMWDGFLPIKEQIKEESDTSNCVHEIVKTEIKLYDSSLGIMDLNKDYLTPVDKSEGGNVELKVVLRRLRQEDIVLHKEVEGNVELKIVLRWLRKEDIVLHMEEDGNVELKIVISLQRKEDIVFHKEGERDVKLKIVLSQLNQEDIVLHMEEDGNVEPKIVLSLLRKEDIVLHMEEGGNVEPKIVLSWLRKEDIVLHMEDGNVKPKIVLRQLNQEDIVCHMEEEGYLPSQKNSVAASRRSINFVVLSGAFFNRTRYFLRSCSKPTTLIYLEDLEKVLRVQGFFRGAVFLLVLPGKILDNPTECLVCFFAVEKFFEYLELRKFDLDEEPLQTIREDRSLDMESWRDRGELQHPQRPHGRIPVSFEFGDSVVCKSFPAIDKLSAKLAYKWSGPWVYRQILNNRPCAAKRDIRSVFSSLGSCQPPQSNVPWLDEGSQKSTKQMDPVFWKQQEPTSVDQVAKRWQEYYVPGSLRYGEIFFKG</sequence>
<dbReference type="AlphaFoldDB" id="A0A7R9IRJ4"/>
<accession>A0A7R9IRJ4</accession>